<dbReference type="Pfam" id="PF13490">
    <property type="entry name" value="zf-HC2"/>
    <property type="match status" value="1"/>
</dbReference>
<dbReference type="EMBL" id="JAPDOD010000004">
    <property type="protein sequence ID" value="MDA0160248.1"/>
    <property type="molecule type" value="Genomic_DNA"/>
</dbReference>
<feature type="domain" description="Putative zinc-finger" evidence="1">
    <location>
        <begin position="9"/>
        <end position="43"/>
    </location>
</feature>
<gene>
    <name evidence="2" type="ORF">OM076_08235</name>
</gene>
<evidence type="ECO:0000313" key="2">
    <source>
        <dbReference type="EMBL" id="MDA0160248.1"/>
    </source>
</evidence>
<evidence type="ECO:0000313" key="3">
    <source>
        <dbReference type="Proteomes" id="UP001149140"/>
    </source>
</evidence>
<name>A0A9X3MS74_9ACTN</name>
<dbReference type="InterPro" id="IPR041916">
    <property type="entry name" value="Anti_sigma_zinc_sf"/>
</dbReference>
<dbReference type="RefSeq" id="WP_270039014.1">
    <property type="nucleotide sequence ID" value="NZ_JAPDOD010000004.1"/>
</dbReference>
<dbReference type="Gene3D" id="1.10.10.1320">
    <property type="entry name" value="Anti-sigma factor, zinc-finger domain"/>
    <property type="match status" value="1"/>
</dbReference>
<evidence type="ECO:0000259" key="1">
    <source>
        <dbReference type="Pfam" id="PF13490"/>
    </source>
</evidence>
<dbReference type="InterPro" id="IPR027383">
    <property type="entry name" value="Znf_put"/>
</dbReference>
<organism evidence="2 3">
    <name type="scientific">Solirubrobacter ginsenosidimutans</name>
    <dbReference type="NCBI Taxonomy" id="490573"/>
    <lineage>
        <taxon>Bacteria</taxon>
        <taxon>Bacillati</taxon>
        <taxon>Actinomycetota</taxon>
        <taxon>Thermoleophilia</taxon>
        <taxon>Solirubrobacterales</taxon>
        <taxon>Solirubrobacteraceae</taxon>
        <taxon>Solirubrobacter</taxon>
    </lineage>
</organism>
<comment type="caution">
    <text evidence="2">The sequence shown here is derived from an EMBL/GenBank/DDBJ whole genome shotgun (WGS) entry which is preliminary data.</text>
</comment>
<dbReference type="Proteomes" id="UP001149140">
    <property type="component" value="Unassembled WGS sequence"/>
</dbReference>
<accession>A0A9X3MS74</accession>
<sequence length="83" mass="9574">MIDPHDMVCQELVEVLTEYLDGALSAHDRARLEAHLSVCDDCRVYLDQFKTTIALADEAKAEKLPPELRNFLKNAFRTHDFRI</sequence>
<proteinExistence type="predicted"/>
<keyword evidence="3" id="KW-1185">Reference proteome</keyword>
<reference evidence="2" key="1">
    <citation type="submission" date="2022-10" db="EMBL/GenBank/DDBJ databases">
        <title>The WGS of Solirubrobacter ginsenosidimutans DSM 21036.</title>
        <authorList>
            <person name="Jiang Z."/>
        </authorList>
    </citation>
    <scope>NUCLEOTIDE SEQUENCE</scope>
    <source>
        <strain evidence="2">DSM 21036</strain>
    </source>
</reference>
<protein>
    <submittedName>
        <fullName evidence="2">Zf-HC2 domain-containing protein</fullName>
    </submittedName>
</protein>
<dbReference type="AlphaFoldDB" id="A0A9X3MS74"/>